<proteinExistence type="predicted"/>
<dbReference type="SUPFAM" id="SSF90209">
    <property type="entry name" value="Ran binding protein zinc finger-like"/>
    <property type="match status" value="3"/>
</dbReference>
<evidence type="ECO:0000313" key="7">
    <source>
        <dbReference type="Proteomes" id="UP000887561"/>
    </source>
</evidence>
<evidence type="ECO:0000256" key="4">
    <source>
        <dbReference type="PROSITE-ProRule" id="PRU00322"/>
    </source>
</evidence>
<accession>A0A915MYF8</accession>
<evidence type="ECO:0000256" key="5">
    <source>
        <dbReference type="SAM" id="MobiDB-lite"/>
    </source>
</evidence>
<protein>
    <submittedName>
        <fullName evidence="8">RanBP2-type domain-containing protein</fullName>
    </submittedName>
</protein>
<sequence length="239" mass="27388">MAESSSKGDSVPKKWACTYCTFLNWDASIKCVLCYQPRNKPMLIEELCPANEPSVKTSIVHDEQLRWPCPTCTYMNCQRTKRCIQCNTDRPLRYATPPFINNQVIPIKQTIIHTQPHKDNNSISRALNKWTCQSCTFDNWPKATKCTLCGQKRLISRVQSLSPPQEAEVQNLHHRKRSYSGETQHQEVERTDSRGDIDLEDQPICGNIGNVKVKCKEAREKLQIIIYLSLKASCPESCE</sequence>
<dbReference type="GO" id="GO:0008270">
    <property type="term" value="F:zinc ion binding"/>
    <property type="evidence" value="ECO:0007669"/>
    <property type="project" value="UniProtKB-KW"/>
</dbReference>
<keyword evidence="7" id="KW-1185">Reference proteome</keyword>
<dbReference type="InterPro" id="IPR036443">
    <property type="entry name" value="Znf_RanBP2_sf"/>
</dbReference>
<dbReference type="Gene3D" id="2.30.30.380">
    <property type="entry name" value="Zn-finger domain of Sec23/24"/>
    <property type="match status" value="1"/>
</dbReference>
<name>A0A915MYF8_MELJA</name>
<dbReference type="PROSITE" id="PS01358">
    <property type="entry name" value="ZF_RANBP2_1"/>
    <property type="match status" value="3"/>
</dbReference>
<dbReference type="PROSITE" id="PS50199">
    <property type="entry name" value="ZF_RANBP2_2"/>
    <property type="match status" value="3"/>
</dbReference>
<feature type="domain" description="RanBP2-type" evidence="6">
    <location>
        <begin position="62"/>
        <end position="92"/>
    </location>
</feature>
<feature type="region of interest" description="Disordered" evidence="5">
    <location>
        <begin position="160"/>
        <end position="196"/>
    </location>
</feature>
<evidence type="ECO:0000256" key="2">
    <source>
        <dbReference type="ARBA" id="ARBA00022771"/>
    </source>
</evidence>
<dbReference type="Pfam" id="PF00641">
    <property type="entry name" value="Zn_ribbon_RanBP"/>
    <property type="match status" value="2"/>
</dbReference>
<dbReference type="InterPro" id="IPR001876">
    <property type="entry name" value="Znf_RanBP2"/>
</dbReference>
<evidence type="ECO:0000256" key="1">
    <source>
        <dbReference type="ARBA" id="ARBA00022723"/>
    </source>
</evidence>
<evidence type="ECO:0000256" key="3">
    <source>
        <dbReference type="ARBA" id="ARBA00022833"/>
    </source>
</evidence>
<reference evidence="8" key="1">
    <citation type="submission" date="2022-11" db="UniProtKB">
        <authorList>
            <consortium name="WormBaseParasite"/>
        </authorList>
    </citation>
    <scope>IDENTIFICATION</scope>
</reference>
<organism evidence="7 8">
    <name type="scientific">Meloidogyne javanica</name>
    <name type="common">Root-knot nematode worm</name>
    <dbReference type="NCBI Taxonomy" id="6303"/>
    <lineage>
        <taxon>Eukaryota</taxon>
        <taxon>Metazoa</taxon>
        <taxon>Ecdysozoa</taxon>
        <taxon>Nematoda</taxon>
        <taxon>Chromadorea</taxon>
        <taxon>Rhabditida</taxon>
        <taxon>Tylenchina</taxon>
        <taxon>Tylenchomorpha</taxon>
        <taxon>Tylenchoidea</taxon>
        <taxon>Meloidogynidae</taxon>
        <taxon>Meloidogyninae</taxon>
        <taxon>Meloidogyne</taxon>
        <taxon>Meloidogyne incognita group</taxon>
    </lineage>
</organism>
<dbReference type="WBParaSite" id="scaffold5502_cov291.g9620">
    <property type="protein sequence ID" value="scaffold5502_cov291.g9620"/>
    <property type="gene ID" value="scaffold5502_cov291.g9620"/>
</dbReference>
<feature type="domain" description="RanBP2-type" evidence="6">
    <location>
        <begin position="6"/>
        <end position="40"/>
    </location>
</feature>
<keyword evidence="1" id="KW-0479">Metal-binding</keyword>
<keyword evidence="2 4" id="KW-0863">Zinc-finger</keyword>
<dbReference type="SMART" id="SM00547">
    <property type="entry name" value="ZnF_RBZ"/>
    <property type="match status" value="3"/>
</dbReference>
<keyword evidence="3" id="KW-0862">Zinc</keyword>
<feature type="compositionally biased region" description="Basic and acidic residues" evidence="5">
    <location>
        <begin position="184"/>
        <end position="196"/>
    </location>
</feature>
<dbReference type="Gene3D" id="4.10.1060.10">
    <property type="entry name" value="Zinc finger, RanBP2-type"/>
    <property type="match status" value="2"/>
</dbReference>
<feature type="domain" description="RanBP2-type" evidence="6">
    <location>
        <begin position="126"/>
        <end position="155"/>
    </location>
</feature>
<dbReference type="Proteomes" id="UP000887561">
    <property type="component" value="Unplaced"/>
</dbReference>
<dbReference type="AlphaFoldDB" id="A0A915MYF8"/>
<evidence type="ECO:0000313" key="8">
    <source>
        <dbReference type="WBParaSite" id="scaffold5502_cov291.g9620"/>
    </source>
</evidence>
<evidence type="ECO:0000259" key="6">
    <source>
        <dbReference type="PROSITE" id="PS50199"/>
    </source>
</evidence>